<evidence type="ECO:0000259" key="2">
    <source>
        <dbReference type="PROSITE" id="PS50202"/>
    </source>
</evidence>
<dbReference type="InterPro" id="IPR013783">
    <property type="entry name" value="Ig-like_fold"/>
</dbReference>
<protein>
    <recommendedName>
        <fullName evidence="1">Major sperm protein</fullName>
    </recommendedName>
</protein>
<reference evidence="4" key="1">
    <citation type="submission" date="2022-11" db="UniProtKB">
        <authorList>
            <consortium name="WormBaseParasite"/>
        </authorList>
    </citation>
    <scope>IDENTIFICATION</scope>
</reference>
<dbReference type="InterPro" id="IPR051774">
    <property type="entry name" value="Sperm-specific_class_P"/>
</dbReference>
<dbReference type="PROSITE" id="PS50202">
    <property type="entry name" value="MSP"/>
    <property type="match status" value="1"/>
</dbReference>
<evidence type="ECO:0000313" key="4">
    <source>
        <dbReference type="WBParaSite" id="scaffold34095_cov209.g21168"/>
    </source>
</evidence>
<dbReference type="Gene3D" id="2.60.40.10">
    <property type="entry name" value="Immunoglobulins"/>
    <property type="match status" value="1"/>
</dbReference>
<dbReference type="WBParaSite" id="scaffold34095_cov209.g21168">
    <property type="protein sequence ID" value="scaffold34095_cov209.g21168"/>
    <property type="gene ID" value="scaffold34095_cov209.g21168"/>
</dbReference>
<keyword evidence="1" id="KW-0206">Cytoskeleton</keyword>
<dbReference type="Pfam" id="PF00635">
    <property type="entry name" value="Motile_Sperm"/>
    <property type="match status" value="1"/>
</dbReference>
<sequence length="121" mass="13525">MRAVPISVDPEMIKLAASGGTSSFRMMNDCPEASLFFRRYCFKVKSTNNVHYRVSAVYGFVEPMEAPQVEVTRLVRDGPPKSDDRLEVLFMLVDADCKDAREAFATGEVPEFSIDVPLIAE</sequence>
<feature type="domain" description="MSP" evidence="2">
    <location>
        <begin position="5"/>
        <end position="121"/>
    </location>
</feature>
<dbReference type="InterPro" id="IPR008962">
    <property type="entry name" value="PapD-like_sf"/>
</dbReference>
<evidence type="ECO:0000256" key="1">
    <source>
        <dbReference type="RuleBase" id="RU003425"/>
    </source>
</evidence>
<proteinExistence type="predicted"/>
<dbReference type="AlphaFoldDB" id="A0A915MBB0"/>
<keyword evidence="1" id="KW-0963">Cytoplasm</keyword>
<evidence type="ECO:0000313" key="3">
    <source>
        <dbReference type="Proteomes" id="UP000887561"/>
    </source>
</evidence>
<accession>A0A915MBB0</accession>
<dbReference type="Proteomes" id="UP000887561">
    <property type="component" value="Unplaced"/>
</dbReference>
<comment type="function">
    <text evidence="1">Central component in molecular interactions underlying sperm crawling. Forms an extensive filament system that extends from sperm villipoda, along the leading edge of the pseudopod.</text>
</comment>
<keyword evidence="3" id="KW-1185">Reference proteome</keyword>
<dbReference type="PANTHER" id="PTHR22947">
    <property type="entry name" value="MAJOR SPERM PROTEIN"/>
    <property type="match status" value="1"/>
</dbReference>
<dbReference type="InterPro" id="IPR000535">
    <property type="entry name" value="MSP_dom"/>
</dbReference>
<dbReference type="PANTHER" id="PTHR22947:SF39">
    <property type="entry name" value="MSP DOMAIN-CONTAINING PROTEIN"/>
    <property type="match status" value="1"/>
</dbReference>
<dbReference type="SUPFAM" id="SSF49354">
    <property type="entry name" value="PapD-like"/>
    <property type="match status" value="1"/>
</dbReference>
<name>A0A915MBB0_MELJA</name>
<organism evidence="3 4">
    <name type="scientific">Meloidogyne javanica</name>
    <name type="common">Root-knot nematode worm</name>
    <dbReference type="NCBI Taxonomy" id="6303"/>
    <lineage>
        <taxon>Eukaryota</taxon>
        <taxon>Metazoa</taxon>
        <taxon>Ecdysozoa</taxon>
        <taxon>Nematoda</taxon>
        <taxon>Chromadorea</taxon>
        <taxon>Rhabditida</taxon>
        <taxon>Tylenchina</taxon>
        <taxon>Tylenchomorpha</taxon>
        <taxon>Tylenchoidea</taxon>
        <taxon>Meloidogynidae</taxon>
        <taxon>Meloidogyninae</taxon>
        <taxon>Meloidogyne</taxon>
        <taxon>Meloidogyne incognita group</taxon>
    </lineage>
</organism>